<reference evidence="1 2" key="1">
    <citation type="submission" date="2023-05" db="EMBL/GenBank/DDBJ databases">
        <title>A 100% complete, gapless, phased diploid assembly of the Scenedesmus obliquus UTEX 3031 genome.</title>
        <authorList>
            <person name="Biondi T.C."/>
            <person name="Hanschen E.R."/>
            <person name="Kwon T."/>
            <person name="Eng W."/>
            <person name="Kruse C.P.S."/>
            <person name="Koehler S.I."/>
            <person name="Kunde Y."/>
            <person name="Gleasner C.D."/>
            <person name="You Mak K.T."/>
            <person name="Polle J."/>
            <person name="Hovde B.T."/>
            <person name="Starkenburg S.R."/>
        </authorList>
    </citation>
    <scope>NUCLEOTIDE SEQUENCE [LARGE SCALE GENOMIC DNA]</scope>
    <source>
        <strain evidence="1 2">DOE0152z</strain>
    </source>
</reference>
<dbReference type="EMBL" id="CP126216">
    <property type="protein sequence ID" value="WIA17742.1"/>
    <property type="molecule type" value="Genomic_DNA"/>
</dbReference>
<protein>
    <submittedName>
        <fullName evidence="1">Uncharacterized protein</fullName>
    </submittedName>
</protein>
<organism evidence="1 2">
    <name type="scientific">Tetradesmus obliquus</name>
    <name type="common">Green alga</name>
    <name type="synonym">Acutodesmus obliquus</name>
    <dbReference type="NCBI Taxonomy" id="3088"/>
    <lineage>
        <taxon>Eukaryota</taxon>
        <taxon>Viridiplantae</taxon>
        <taxon>Chlorophyta</taxon>
        <taxon>core chlorophytes</taxon>
        <taxon>Chlorophyceae</taxon>
        <taxon>CS clade</taxon>
        <taxon>Sphaeropleales</taxon>
        <taxon>Scenedesmaceae</taxon>
        <taxon>Tetradesmus</taxon>
    </lineage>
</organism>
<sequence>MKVDTAMPGQQCAQTELLNFLKLVLDQEPGHAGTWGTWCWTWALATVKSFCSAARLTSRVAHPWQP</sequence>
<keyword evidence="2" id="KW-1185">Reference proteome</keyword>
<name>A0ABY8U8Z1_TETOB</name>
<proteinExistence type="predicted"/>
<evidence type="ECO:0000313" key="2">
    <source>
        <dbReference type="Proteomes" id="UP001244341"/>
    </source>
</evidence>
<gene>
    <name evidence="1" type="ORF">OEZ85_009257</name>
</gene>
<evidence type="ECO:0000313" key="1">
    <source>
        <dbReference type="EMBL" id="WIA17742.1"/>
    </source>
</evidence>
<dbReference type="Proteomes" id="UP001244341">
    <property type="component" value="Chromosome 9b"/>
</dbReference>
<accession>A0ABY8U8Z1</accession>